<feature type="transmembrane region" description="Helical" evidence="1">
    <location>
        <begin position="310"/>
        <end position="333"/>
    </location>
</feature>
<reference evidence="3 4" key="1">
    <citation type="submission" date="2018-03" db="EMBL/GenBank/DDBJ databases">
        <title>The ancient ancestry and fast evolution of plastids.</title>
        <authorList>
            <person name="Moore K.R."/>
            <person name="Magnabosco C."/>
            <person name="Momper L."/>
            <person name="Gold D.A."/>
            <person name="Bosak T."/>
            <person name="Fournier G.P."/>
        </authorList>
    </citation>
    <scope>NUCLEOTIDE SEQUENCE [LARGE SCALE GENOMIC DNA]</scope>
    <source>
        <strain evidence="3 4">CCALA 016</strain>
    </source>
</reference>
<evidence type="ECO:0000313" key="4">
    <source>
        <dbReference type="Proteomes" id="UP000239001"/>
    </source>
</evidence>
<comment type="caution">
    <text evidence="3">The sequence shown here is derived from an EMBL/GenBank/DDBJ whole genome shotgun (WGS) entry which is preliminary data.</text>
</comment>
<keyword evidence="1" id="KW-1133">Transmembrane helix</keyword>
<comment type="subcellular location">
    <subcellularLocation>
        <location evidence="1">Cell membrane</location>
        <topology evidence="1">Multi-pass membrane protein</topology>
    </subcellularLocation>
</comment>
<evidence type="ECO:0000256" key="1">
    <source>
        <dbReference type="HAMAP-Rule" id="MF_02062"/>
    </source>
</evidence>
<gene>
    <name evidence="3" type="primary">gltS</name>
    <name evidence="3" type="ORF">C7H19_07425</name>
</gene>
<keyword evidence="1" id="KW-0406">Ion transport</keyword>
<feature type="transmembrane region" description="Helical" evidence="1">
    <location>
        <begin position="249"/>
        <end position="267"/>
    </location>
</feature>
<keyword evidence="1" id="KW-0739">Sodium transport</keyword>
<dbReference type="RefSeq" id="WP_106456248.1">
    <property type="nucleotide sequence ID" value="NZ_PXOH01000006.1"/>
</dbReference>
<dbReference type="InterPro" id="IPR004445">
    <property type="entry name" value="GltS"/>
</dbReference>
<dbReference type="Proteomes" id="UP000239001">
    <property type="component" value="Unassembled WGS sequence"/>
</dbReference>
<feature type="transmembrane region" description="Helical" evidence="1">
    <location>
        <begin position="279"/>
        <end position="298"/>
    </location>
</feature>
<dbReference type="NCBIfam" id="TIGR00210">
    <property type="entry name" value="gltS"/>
    <property type="match status" value="1"/>
</dbReference>
<feature type="transmembrane region" description="Helical" evidence="1">
    <location>
        <begin position="222"/>
        <end position="242"/>
    </location>
</feature>
<protein>
    <recommendedName>
        <fullName evidence="1 2">Sodium/glutamate symporter</fullName>
    </recommendedName>
</protein>
<comment type="function">
    <text evidence="1">Catalyzes the sodium-dependent transport of glutamate.</text>
</comment>
<keyword evidence="1" id="KW-0813">Transport</keyword>
<feature type="transmembrane region" description="Helical" evidence="1">
    <location>
        <begin position="162"/>
        <end position="186"/>
    </location>
</feature>
<keyword evidence="1" id="KW-0915">Sodium</keyword>
<sequence>MDIRQFNIRQTIIVAILVLYFGKYLTKRIKFLQNFNIPDAVSGGVLASLILWFCYAVFKFQIEFDLDIRNALLIIFFTTIGLSSKLETLLQGGKPLLILLTTAVIYLFLQNLTGIGIAALMGLDLPIGLISGSVSLSGGLGTVIAWSPIFRDTYGITNASEIGIASATLGLVLGGIVGGPVAKLLIVRNQLESNYQEKELTIGIKHGQKNVTIDYNTMLNSFLVIGFAIGLGIELNYIVAAIGLRLPDFVTCLLAGIFLTNTTPYIFRRFPWPANTPSLALISDVSLGLFLAMSLMSLQLWTLAGMGGPIAVLLLVQFIVSTLYTIFVVFPVMGRTYNAAVISAGYSGLTLGATPTAIANMTAVTERFGASPQAFIIVPLVGAFFIDLANAFVIQKFLNFLN</sequence>
<comment type="similarity">
    <text evidence="1">Belongs to the glutamate:Na(+) symporter (ESS) (TC 2.A.27) family.</text>
</comment>
<dbReference type="HAMAP" id="MF_02062">
    <property type="entry name" value="GltS"/>
    <property type="match status" value="1"/>
</dbReference>
<keyword evidence="1" id="KW-1003">Cell membrane</keyword>
<name>A0A2T1LZJ5_9CHRO</name>
<evidence type="ECO:0000256" key="2">
    <source>
        <dbReference type="NCBIfam" id="TIGR00210"/>
    </source>
</evidence>
<feature type="transmembrane region" description="Helical" evidence="1">
    <location>
        <begin position="6"/>
        <end position="25"/>
    </location>
</feature>
<dbReference type="AlphaFoldDB" id="A0A2T1LZJ5"/>
<feature type="transmembrane region" description="Helical" evidence="1">
    <location>
        <begin position="37"/>
        <end position="58"/>
    </location>
</feature>
<organism evidence="3 4">
    <name type="scientific">Aphanothece hegewaldii CCALA 016</name>
    <dbReference type="NCBI Taxonomy" id="2107694"/>
    <lineage>
        <taxon>Bacteria</taxon>
        <taxon>Bacillati</taxon>
        <taxon>Cyanobacteriota</taxon>
        <taxon>Cyanophyceae</taxon>
        <taxon>Oscillatoriophycideae</taxon>
        <taxon>Chroococcales</taxon>
        <taxon>Aphanothecaceae</taxon>
        <taxon>Aphanothece</taxon>
    </lineage>
</organism>
<keyword evidence="1" id="KW-0769">Symport</keyword>
<proteinExistence type="inferred from homology"/>
<feature type="transmembrane region" description="Helical" evidence="1">
    <location>
        <begin position="127"/>
        <end position="150"/>
    </location>
</feature>
<feature type="transmembrane region" description="Helical" evidence="1">
    <location>
        <begin position="97"/>
        <end position="121"/>
    </location>
</feature>
<dbReference type="PANTHER" id="PTHR36178">
    <property type="entry name" value="SLR0625 PROTEIN"/>
    <property type="match status" value="1"/>
</dbReference>
<keyword evidence="1" id="KW-0029">Amino-acid transport</keyword>
<feature type="transmembrane region" description="Helical" evidence="1">
    <location>
        <begin position="70"/>
        <end position="90"/>
    </location>
</feature>
<reference evidence="3 4" key="2">
    <citation type="submission" date="2018-03" db="EMBL/GenBank/DDBJ databases">
        <authorList>
            <person name="Keele B.F."/>
        </authorList>
    </citation>
    <scope>NUCLEOTIDE SEQUENCE [LARGE SCALE GENOMIC DNA]</scope>
    <source>
        <strain evidence="3 4">CCALA 016</strain>
    </source>
</reference>
<evidence type="ECO:0000313" key="3">
    <source>
        <dbReference type="EMBL" id="PSF37807.1"/>
    </source>
</evidence>
<dbReference type="PANTHER" id="PTHR36178:SF1">
    <property type="entry name" value="SODIUM_GLUTAMATE SYMPORTER"/>
    <property type="match status" value="1"/>
</dbReference>
<keyword evidence="4" id="KW-1185">Reference proteome</keyword>
<dbReference type="GO" id="GO:0015501">
    <property type="term" value="F:glutamate:sodium symporter activity"/>
    <property type="evidence" value="ECO:0007669"/>
    <property type="project" value="UniProtKB-UniRule"/>
</dbReference>
<keyword evidence="1" id="KW-0472">Membrane</keyword>
<dbReference type="Pfam" id="PF03616">
    <property type="entry name" value="Glt_symporter"/>
    <property type="match status" value="1"/>
</dbReference>
<dbReference type="GO" id="GO:0015813">
    <property type="term" value="P:L-glutamate transmembrane transport"/>
    <property type="evidence" value="ECO:0007669"/>
    <property type="project" value="UniProtKB-UniRule"/>
</dbReference>
<accession>A0A2T1LZJ5</accession>
<keyword evidence="1" id="KW-0812">Transmembrane</keyword>
<feature type="transmembrane region" description="Helical" evidence="1">
    <location>
        <begin position="339"/>
        <end position="362"/>
    </location>
</feature>
<feature type="transmembrane region" description="Helical" evidence="1">
    <location>
        <begin position="374"/>
        <end position="394"/>
    </location>
</feature>
<dbReference type="GO" id="GO:0005886">
    <property type="term" value="C:plasma membrane"/>
    <property type="evidence" value="ECO:0007669"/>
    <property type="project" value="UniProtKB-SubCell"/>
</dbReference>
<dbReference type="EMBL" id="PXOH01000006">
    <property type="protein sequence ID" value="PSF37807.1"/>
    <property type="molecule type" value="Genomic_DNA"/>
</dbReference>
<dbReference type="OrthoDB" id="4921038at2"/>